<evidence type="ECO:0000256" key="1">
    <source>
        <dbReference type="ARBA" id="ARBA00005043"/>
    </source>
</evidence>
<sequence length="533" mass="57688">MRLPQQLCQDNTTTMGYASLEPHLPSSHTPLLPPGIFLSITDTQASDGNFLLHHFISNYIKADHNVVLVGLAGILVHYTMIGRKLGVNLATARTRGNFHFVDGMTQLTDYAAPNKDYIAKPADRKQTAPAASTIAKPAASAPIAPIAPPILSYSPRLSDFYKALEDLINNTVSKGVGQQKQVCVILDDLSVLLNCGWPCRDVLALVRYLKLLVGKVNGSLITLVHADGVMAEDVSQDGLVKGVFYEADYAIDVRGLDSGGSRDVHGQLSLLHGPGYLLRLRAGLVKENEWPTLTLHYKILDNNVEVQAHTMSQKNECADHNQPGHVCNHAPSSVSESLDEIEFSRSIHAACIANNVDRVRSILSKGSSRGGVSPSSALDSAGYTALHYASRAGNKEICTLLLNAGADVNAKTPELGATPLLRAVQQNHLDVTRLLVSYGADLADCNADQENVFHVLACAAKKPRSDQRGDHPQDPSEFLDLARWLRIKATAQGKLESLLRAHDSRGQRPMDHLEDHSALQQLLVVPAAPPTDL</sequence>
<feature type="repeat" description="ANK" evidence="3">
    <location>
        <begin position="381"/>
        <end position="413"/>
    </location>
</feature>
<name>A0A9P8A368_MORAP</name>
<dbReference type="GO" id="GO:0002098">
    <property type="term" value="P:tRNA wobble uridine modification"/>
    <property type="evidence" value="ECO:0007669"/>
    <property type="project" value="InterPro"/>
</dbReference>
<dbReference type="PROSITE" id="PS50297">
    <property type="entry name" value="ANK_REP_REGION"/>
    <property type="match status" value="2"/>
</dbReference>
<dbReference type="InterPro" id="IPR002110">
    <property type="entry name" value="Ankyrin_rpt"/>
</dbReference>
<comment type="similarity">
    <text evidence="2">Belongs to the ELP6 family.</text>
</comment>
<dbReference type="Gene3D" id="3.40.50.300">
    <property type="entry name" value="P-loop containing nucleotide triphosphate hydrolases"/>
    <property type="match status" value="1"/>
</dbReference>
<keyword evidence="3" id="KW-0040">ANK repeat</keyword>
<dbReference type="PRINTS" id="PR01415">
    <property type="entry name" value="ANKYRIN"/>
</dbReference>
<dbReference type="Pfam" id="PF12796">
    <property type="entry name" value="Ank_2"/>
    <property type="match status" value="1"/>
</dbReference>
<dbReference type="InterPro" id="IPR027417">
    <property type="entry name" value="P-loop_NTPase"/>
</dbReference>
<dbReference type="EMBL" id="JAIFTL010000081">
    <property type="protein sequence ID" value="KAG9323998.1"/>
    <property type="molecule type" value="Genomic_DNA"/>
</dbReference>
<dbReference type="AlphaFoldDB" id="A0A9P8A368"/>
<evidence type="ECO:0000256" key="3">
    <source>
        <dbReference type="PROSITE-ProRule" id="PRU00023"/>
    </source>
</evidence>
<reference evidence="4" key="1">
    <citation type="submission" date="2021-07" db="EMBL/GenBank/DDBJ databases">
        <title>Draft genome of Mortierella alpina, strain LL118, isolated from an aspen leaf litter sample.</title>
        <authorList>
            <person name="Yang S."/>
            <person name="Vinatzer B.A."/>
        </authorList>
    </citation>
    <scope>NUCLEOTIDE SEQUENCE</scope>
    <source>
        <strain evidence="4">LL118</strain>
    </source>
</reference>
<comment type="pathway">
    <text evidence="1">tRNA modification; 5-methoxycarbonylmethyl-2-thiouridine-tRNA biosynthesis.</text>
</comment>
<organism evidence="4 5">
    <name type="scientific">Mortierella alpina</name>
    <name type="common">Oleaginous fungus</name>
    <name type="synonym">Mortierella renispora</name>
    <dbReference type="NCBI Taxonomy" id="64518"/>
    <lineage>
        <taxon>Eukaryota</taxon>
        <taxon>Fungi</taxon>
        <taxon>Fungi incertae sedis</taxon>
        <taxon>Mucoromycota</taxon>
        <taxon>Mortierellomycotina</taxon>
        <taxon>Mortierellomycetes</taxon>
        <taxon>Mortierellales</taxon>
        <taxon>Mortierellaceae</taxon>
        <taxon>Mortierella</taxon>
    </lineage>
</organism>
<evidence type="ECO:0008006" key="6">
    <source>
        <dbReference type="Google" id="ProtNLM"/>
    </source>
</evidence>
<dbReference type="InterPro" id="IPR036770">
    <property type="entry name" value="Ankyrin_rpt-contain_sf"/>
</dbReference>
<protein>
    <recommendedName>
        <fullName evidence="6">Elongator complex protein 6</fullName>
    </recommendedName>
</protein>
<dbReference type="Pfam" id="PF09807">
    <property type="entry name" value="ELP6"/>
    <property type="match status" value="2"/>
</dbReference>
<dbReference type="SUPFAM" id="SSF48403">
    <property type="entry name" value="Ankyrin repeat"/>
    <property type="match status" value="1"/>
</dbReference>
<dbReference type="CDD" id="cd19495">
    <property type="entry name" value="Elp6"/>
    <property type="match status" value="1"/>
</dbReference>
<dbReference type="PANTHER" id="PTHR16184">
    <property type="entry name" value="ELONGATOR COMPLEX PROTEIN 6"/>
    <property type="match status" value="1"/>
</dbReference>
<feature type="repeat" description="ANK" evidence="3">
    <location>
        <begin position="415"/>
        <end position="447"/>
    </location>
</feature>
<evidence type="ECO:0000256" key="2">
    <source>
        <dbReference type="ARBA" id="ARBA00008837"/>
    </source>
</evidence>
<proteinExistence type="inferred from homology"/>
<evidence type="ECO:0000313" key="5">
    <source>
        <dbReference type="Proteomes" id="UP000717515"/>
    </source>
</evidence>
<dbReference type="InterPro" id="IPR018627">
    <property type="entry name" value="ELP6"/>
</dbReference>
<accession>A0A9P8A368</accession>
<dbReference type="Gene3D" id="1.25.40.20">
    <property type="entry name" value="Ankyrin repeat-containing domain"/>
    <property type="match status" value="1"/>
</dbReference>
<evidence type="ECO:0000313" key="4">
    <source>
        <dbReference type="EMBL" id="KAG9323998.1"/>
    </source>
</evidence>
<dbReference type="Proteomes" id="UP000717515">
    <property type="component" value="Unassembled WGS sequence"/>
</dbReference>
<dbReference type="PANTHER" id="PTHR16184:SF6">
    <property type="entry name" value="ELONGATOR COMPLEX PROTEIN 6"/>
    <property type="match status" value="1"/>
</dbReference>
<dbReference type="SMART" id="SM00248">
    <property type="entry name" value="ANK"/>
    <property type="match status" value="2"/>
</dbReference>
<dbReference type="PROSITE" id="PS50088">
    <property type="entry name" value="ANK_REPEAT"/>
    <property type="match status" value="2"/>
</dbReference>
<dbReference type="GO" id="GO:0033588">
    <property type="term" value="C:elongator holoenzyme complex"/>
    <property type="evidence" value="ECO:0007669"/>
    <property type="project" value="InterPro"/>
</dbReference>
<comment type="caution">
    <text evidence="4">The sequence shown here is derived from an EMBL/GenBank/DDBJ whole genome shotgun (WGS) entry which is preliminary data.</text>
</comment>
<gene>
    <name evidence="4" type="ORF">KVV02_007320</name>
</gene>